<dbReference type="Gene3D" id="2.170.16.10">
    <property type="entry name" value="Hedgehog/Intein (Hint) domain"/>
    <property type="match status" value="1"/>
</dbReference>
<dbReference type="Proteomes" id="UP000239720">
    <property type="component" value="Unassembled WGS sequence"/>
</dbReference>
<keyword evidence="1" id="KW-0812">Transmembrane</keyword>
<feature type="domain" description="Hint" evidence="2">
    <location>
        <begin position="163"/>
        <end position="257"/>
    </location>
</feature>
<keyword evidence="1" id="KW-1133">Transmembrane helix</keyword>
<organism evidence="3 4">
    <name type="scientific">Acetivibrio saccincola</name>
    <dbReference type="NCBI Taxonomy" id="1677857"/>
    <lineage>
        <taxon>Bacteria</taxon>
        <taxon>Bacillati</taxon>
        <taxon>Bacillota</taxon>
        <taxon>Clostridia</taxon>
        <taxon>Eubacteriales</taxon>
        <taxon>Oscillospiraceae</taxon>
        <taxon>Acetivibrio</taxon>
    </lineage>
</organism>
<dbReference type="GO" id="GO:0016539">
    <property type="term" value="P:intein-mediated protein splicing"/>
    <property type="evidence" value="ECO:0007669"/>
    <property type="project" value="InterPro"/>
</dbReference>
<evidence type="ECO:0000256" key="1">
    <source>
        <dbReference type="SAM" id="Phobius"/>
    </source>
</evidence>
<sequence length="421" mass="46584">MDSWGGIITDPITLHKYLYADCDPVNKIDPSGHFSILGTLALVTYTVSIAAIALPVFAGIYLTIVNKVSVLDYISALCSEDVWIEAAIGIGMGAVLGLGIKAIAKKLACEVVAFIGVIMSLWSLYQSIDLSINMIKGGVSREQVARYLAVLTATVILTTIIGKVCFTEDTLIKTEDGYKEIKDIEVGDLVYSEDPLTGEKGLKRVTNVFVNETSVLVRIYVEDEEIETTPTHPFWVIGKGWVAAGDIEAGDKVYLYSGEGKEVKEVRFEYLDTPIKVYNFEVEDWHTYFVSEQDVFVHNSCKGKGTRSTISDETLKWLNKGDADNVVYYGVKDGEAVYTGITKQDLAKRLYQHNYGPKGKGLDYLEEKVSGLTRNQARAIEQYLIENGPANAMNQINSISPNSPYYNEALIWAKNFLNGLK</sequence>
<keyword evidence="1" id="KW-0472">Membrane</keyword>
<dbReference type="CDD" id="cd00081">
    <property type="entry name" value="Hint"/>
    <property type="match status" value="1"/>
</dbReference>
<dbReference type="PROSITE" id="PS50817">
    <property type="entry name" value="INTEIN_N_TER"/>
    <property type="match status" value="1"/>
</dbReference>
<reference evidence="3 4" key="1">
    <citation type="journal article" date="2018" name="Syst. Appl. Microbiol.">
        <title>Characterization and high-quality draft genome sequence of Herbivorax saccincola A7, an anaerobic, alkaliphilic, thermophilic, cellulolytic, and xylanolytic bacterium.</title>
        <authorList>
            <person name="Aikawa S."/>
            <person name="Baramee S."/>
            <person name="Sermsathanaswadi J."/>
            <person name="Thianheng P."/>
            <person name="Tachaapaikoon C."/>
            <person name="Shikata A."/>
            <person name="Waeonukul R."/>
            <person name="Pason P."/>
            <person name="Ratanakhanokchai K."/>
            <person name="Kosugi A."/>
        </authorList>
    </citation>
    <scope>NUCLEOTIDE SEQUENCE [LARGE SCALE GENOMIC DNA]</scope>
    <source>
        <strain evidence="3 4">A7</strain>
    </source>
</reference>
<feature type="transmembrane region" description="Helical" evidence="1">
    <location>
        <begin position="36"/>
        <end position="62"/>
    </location>
</feature>
<dbReference type="EMBL" id="NEMB01000003">
    <property type="protein sequence ID" value="PQQ68298.1"/>
    <property type="molecule type" value="Genomic_DNA"/>
</dbReference>
<dbReference type="NCBIfam" id="TIGR01443">
    <property type="entry name" value="intein_Cterm"/>
    <property type="match status" value="1"/>
</dbReference>
<dbReference type="NCBIfam" id="TIGR01445">
    <property type="entry name" value="intein_Nterm"/>
    <property type="match status" value="1"/>
</dbReference>
<dbReference type="InterPro" id="IPR006141">
    <property type="entry name" value="Intein_N"/>
</dbReference>
<protein>
    <recommendedName>
        <fullName evidence="2">Hint domain-containing protein</fullName>
    </recommendedName>
</protein>
<dbReference type="Pfam" id="PF07591">
    <property type="entry name" value="PT-HINT"/>
    <property type="match status" value="1"/>
</dbReference>
<accession>A0A2S8REW7</accession>
<name>A0A2S8REW7_9FIRM</name>
<evidence type="ECO:0000313" key="3">
    <source>
        <dbReference type="EMBL" id="PQQ68298.1"/>
    </source>
</evidence>
<dbReference type="SUPFAM" id="SSF51294">
    <property type="entry name" value="Hedgehog/intein (Hint) domain"/>
    <property type="match status" value="1"/>
</dbReference>
<dbReference type="SMART" id="SM00306">
    <property type="entry name" value="HintN"/>
    <property type="match status" value="1"/>
</dbReference>
<comment type="caution">
    <text evidence="3">The sequence shown here is derived from an EMBL/GenBank/DDBJ whole genome shotgun (WGS) entry which is preliminary data.</text>
</comment>
<dbReference type="InterPro" id="IPR030934">
    <property type="entry name" value="Intein_C"/>
</dbReference>
<proteinExistence type="predicted"/>
<feature type="transmembrane region" description="Helical" evidence="1">
    <location>
        <begin position="145"/>
        <end position="166"/>
    </location>
</feature>
<dbReference type="PROSITE" id="PS50818">
    <property type="entry name" value="INTEIN_C_TER"/>
    <property type="match status" value="1"/>
</dbReference>
<dbReference type="InterPro" id="IPR003587">
    <property type="entry name" value="Hint_dom_N"/>
</dbReference>
<evidence type="ECO:0000313" key="4">
    <source>
        <dbReference type="Proteomes" id="UP000239720"/>
    </source>
</evidence>
<feature type="transmembrane region" description="Helical" evidence="1">
    <location>
        <begin position="107"/>
        <end position="125"/>
    </location>
</feature>
<evidence type="ECO:0000259" key="2">
    <source>
        <dbReference type="SMART" id="SM00306"/>
    </source>
</evidence>
<dbReference type="InterPro" id="IPR036844">
    <property type="entry name" value="Hint_dom_sf"/>
</dbReference>
<feature type="transmembrane region" description="Helical" evidence="1">
    <location>
        <begin position="82"/>
        <end position="100"/>
    </location>
</feature>
<gene>
    <name evidence="3" type="ORF">B9R14_08450</name>
</gene>
<dbReference type="AlphaFoldDB" id="A0A2S8REW7"/>